<dbReference type="OrthoDB" id="3265734at2759"/>
<feature type="compositionally biased region" description="Polar residues" evidence="1">
    <location>
        <begin position="179"/>
        <end position="191"/>
    </location>
</feature>
<proteinExistence type="predicted"/>
<gene>
    <name evidence="2" type="ORF">DXG03_006840</name>
</gene>
<evidence type="ECO:0000313" key="2">
    <source>
        <dbReference type="EMBL" id="KAG5645123.1"/>
    </source>
</evidence>
<organism evidence="2 3">
    <name type="scientific">Asterophora parasitica</name>
    <dbReference type="NCBI Taxonomy" id="117018"/>
    <lineage>
        <taxon>Eukaryota</taxon>
        <taxon>Fungi</taxon>
        <taxon>Dikarya</taxon>
        <taxon>Basidiomycota</taxon>
        <taxon>Agaricomycotina</taxon>
        <taxon>Agaricomycetes</taxon>
        <taxon>Agaricomycetidae</taxon>
        <taxon>Agaricales</taxon>
        <taxon>Tricholomatineae</taxon>
        <taxon>Lyophyllaceae</taxon>
        <taxon>Asterophora</taxon>
    </lineage>
</organism>
<reference evidence="2" key="1">
    <citation type="submission" date="2020-07" db="EMBL/GenBank/DDBJ databases">
        <authorList>
            <person name="Nieuwenhuis M."/>
            <person name="Van De Peppel L.J.J."/>
        </authorList>
    </citation>
    <scope>NUCLEOTIDE SEQUENCE</scope>
    <source>
        <strain evidence="2">AP01</strain>
        <tissue evidence="2">Mycelium</tissue>
    </source>
</reference>
<name>A0A9P7GAF4_9AGAR</name>
<comment type="caution">
    <text evidence="2">The sequence shown here is derived from an EMBL/GenBank/DDBJ whole genome shotgun (WGS) entry which is preliminary data.</text>
</comment>
<feature type="region of interest" description="Disordered" evidence="1">
    <location>
        <begin position="276"/>
        <end position="295"/>
    </location>
</feature>
<evidence type="ECO:0000256" key="1">
    <source>
        <dbReference type="SAM" id="MobiDB-lite"/>
    </source>
</evidence>
<evidence type="ECO:0000313" key="3">
    <source>
        <dbReference type="Proteomes" id="UP000775547"/>
    </source>
</evidence>
<feature type="compositionally biased region" description="Pro residues" evidence="1">
    <location>
        <begin position="379"/>
        <end position="389"/>
    </location>
</feature>
<dbReference type="AlphaFoldDB" id="A0A9P7GAF4"/>
<feature type="compositionally biased region" description="Low complexity" evidence="1">
    <location>
        <begin position="276"/>
        <end position="290"/>
    </location>
</feature>
<feature type="compositionally biased region" description="Polar residues" evidence="1">
    <location>
        <begin position="345"/>
        <end position="366"/>
    </location>
</feature>
<protein>
    <submittedName>
        <fullName evidence="2">Uncharacterized protein</fullName>
    </submittedName>
</protein>
<feature type="compositionally biased region" description="Polar residues" evidence="1">
    <location>
        <begin position="316"/>
        <end position="337"/>
    </location>
</feature>
<feature type="region of interest" description="Disordered" evidence="1">
    <location>
        <begin position="304"/>
        <end position="398"/>
    </location>
</feature>
<dbReference type="EMBL" id="JABCKV010000048">
    <property type="protein sequence ID" value="KAG5645123.1"/>
    <property type="molecule type" value="Genomic_DNA"/>
</dbReference>
<feature type="region of interest" description="Disordered" evidence="1">
    <location>
        <begin position="227"/>
        <end position="250"/>
    </location>
</feature>
<accession>A0A9P7GAF4</accession>
<keyword evidence="3" id="KW-1185">Reference proteome</keyword>
<reference evidence="2" key="2">
    <citation type="submission" date="2021-10" db="EMBL/GenBank/DDBJ databases">
        <title>Phylogenomics reveals ancestral predisposition of the termite-cultivated fungus Termitomyces towards a domesticated lifestyle.</title>
        <authorList>
            <person name="Auxier B."/>
            <person name="Grum-Grzhimaylo A."/>
            <person name="Cardenas M.E."/>
            <person name="Lodge J.D."/>
            <person name="Laessoe T."/>
            <person name="Pedersen O."/>
            <person name="Smith M.E."/>
            <person name="Kuyper T.W."/>
            <person name="Franco-Molano E.A."/>
            <person name="Baroni T.J."/>
            <person name="Aanen D.K."/>
        </authorList>
    </citation>
    <scope>NUCLEOTIDE SEQUENCE</scope>
    <source>
        <strain evidence="2">AP01</strain>
        <tissue evidence="2">Mycelium</tissue>
    </source>
</reference>
<sequence length="398" mass="41700">MATPVIVDDQDPRIQYSENHWFLAGSANEYATSTHGSRSSKGKATFTFTGTSIAVYGTISDTGTYKTGPASTYSIDGASPATYSAVPTESKQYGVQFYRSPALADGEHTLVIANTLENAFFWLDYLEYTPAVQASPSQTPTQDPPAKDPVPDVPKVEPEVTSKPPNSDTSTTSPTNIPVTPSASTSILPTSSRIDQQAGALTSTLATANTTTRANPDVKETTTIVQLDRPPLETPSSPTVSSDSKAASPLGVSPFTALTPGSTSIIAAETVAVQSSSSHSSNPSPYPSISHGHNVRYVTHGGTTLEKKERAHRSQRSLSNSHYSAADSSTGLLNNSGREGETRSGEASSHGLDSSSLAGPSRTAHQSYGAGSLYHGPDDAPPAYYPNQPPATHSRPVV</sequence>
<feature type="compositionally biased region" description="Polar residues" evidence="1">
    <location>
        <begin position="234"/>
        <end position="245"/>
    </location>
</feature>
<dbReference type="Proteomes" id="UP000775547">
    <property type="component" value="Unassembled WGS sequence"/>
</dbReference>
<feature type="region of interest" description="Disordered" evidence="1">
    <location>
        <begin position="134"/>
        <end position="191"/>
    </location>
</feature>
<feature type="compositionally biased region" description="Basic and acidic residues" evidence="1">
    <location>
        <begin position="145"/>
        <end position="160"/>
    </location>
</feature>
<dbReference type="Gene3D" id="2.60.120.260">
    <property type="entry name" value="Galactose-binding domain-like"/>
    <property type="match status" value="1"/>
</dbReference>
<feature type="compositionally biased region" description="Low complexity" evidence="1">
    <location>
        <begin position="161"/>
        <end position="178"/>
    </location>
</feature>